<dbReference type="Proteomes" id="UP000436088">
    <property type="component" value="Unassembled WGS sequence"/>
</dbReference>
<evidence type="ECO:0000313" key="2">
    <source>
        <dbReference type="EMBL" id="KAE8731557.1"/>
    </source>
</evidence>
<keyword evidence="3" id="KW-1185">Reference proteome</keyword>
<comment type="caution">
    <text evidence="2">The sequence shown here is derived from an EMBL/GenBank/DDBJ whole genome shotgun (WGS) entry which is preliminary data.</text>
</comment>
<sequence>METVRTSVCGGRPRTGEKKEAEFQKLVLNLADDSGGGGGGGEKKEVFEKKSQEFQKILETSKEERNRIHRMQVIDRAAAAIAAARFLIQNKDFSRKDDSSSENRNTFRVQEDGKQSGSIFVSPPTNAGNVTPGPDFWSWTPPQSTDQISNEMEELQVARQTSELPISSRPVLEKDRSLHFLSIPFEKKAHETTRNLPPFQSLVEVDKTKVSEVAVEENSLEVEHDLEWNFLHMLSKQLMPFTWPKNYHPKESIKMELDGGWKQELSKDPMV</sequence>
<reference evidence="2" key="1">
    <citation type="submission" date="2019-09" db="EMBL/GenBank/DDBJ databases">
        <title>Draft genome information of white flower Hibiscus syriacus.</title>
        <authorList>
            <person name="Kim Y.-M."/>
        </authorList>
    </citation>
    <scope>NUCLEOTIDE SEQUENCE [LARGE SCALE GENOMIC DNA]</scope>
    <source>
        <strain evidence="2">YM2019G1</strain>
    </source>
</reference>
<feature type="compositionally biased region" description="Polar residues" evidence="1">
    <location>
        <begin position="115"/>
        <end position="127"/>
    </location>
</feature>
<organism evidence="2 3">
    <name type="scientific">Hibiscus syriacus</name>
    <name type="common">Rose of Sharon</name>
    <dbReference type="NCBI Taxonomy" id="106335"/>
    <lineage>
        <taxon>Eukaryota</taxon>
        <taxon>Viridiplantae</taxon>
        <taxon>Streptophyta</taxon>
        <taxon>Embryophyta</taxon>
        <taxon>Tracheophyta</taxon>
        <taxon>Spermatophyta</taxon>
        <taxon>Magnoliopsida</taxon>
        <taxon>eudicotyledons</taxon>
        <taxon>Gunneridae</taxon>
        <taxon>Pentapetalae</taxon>
        <taxon>rosids</taxon>
        <taxon>malvids</taxon>
        <taxon>Malvales</taxon>
        <taxon>Malvaceae</taxon>
        <taxon>Malvoideae</taxon>
        <taxon>Hibiscus</taxon>
    </lineage>
</organism>
<dbReference type="EMBL" id="VEPZ02000194">
    <property type="protein sequence ID" value="KAE8731557.1"/>
    <property type="molecule type" value="Genomic_DNA"/>
</dbReference>
<feature type="region of interest" description="Disordered" evidence="1">
    <location>
        <begin position="94"/>
        <end position="127"/>
    </location>
</feature>
<proteinExistence type="predicted"/>
<name>A0A6A3CSK7_HIBSY</name>
<protein>
    <submittedName>
        <fullName evidence="2">Uncharacterized protein</fullName>
    </submittedName>
</protein>
<dbReference type="AlphaFoldDB" id="A0A6A3CSK7"/>
<evidence type="ECO:0000313" key="3">
    <source>
        <dbReference type="Proteomes" id="UP000436088"/>
    </source>
</evidence>
<dbReference type="OrthoDB" id="10656594at2759"/>
<evidence type="ECO:0000256" key="1">
    <source>
        <dbReference type="SAM" id="MobiDB-lite"/>
    </source>
</evidence>
<gene>
    <name evidence="2" type="ORF">F3Y22_tig00002799pilonHSYRG00173</name>
</gene>
<accession>A0A6A3CSK7</accession>